<gene>
    <name evidence="4" type="ORF">MHBO_003366</name>
</gene>
<dbReference type="InterPro" id="IPR015433">
    <property type="entry name" value="PI3/4_kinase"/>
</dbReference>
<dbReference type="EMBL" id="JBDODL010001824">
    <property type="protein sequence ID" value="MES1921830.1"/>
    <property type="molecule type" value="Genomic_DNA"/>
</dbReference>
<sequence>MKYLLFLRTEALLKPFLTPFLSIKLKNKISKKSLKMARKMFLESMAAYSLITYFLRVKDRHNGNILINENGSVAHIDFGYFLSNSPGGNVNFESVPFKLSSEHVKVMCGNENLDSFEYFKLLVIKGFLEARKYWDFIAMILNLVKSTGTSMPCFRDFNAVEKMVERFCIKKSDQECIEYVYWLIEESLDNWRTTQYDSYQRITNGIL</sequence>
<proteinExistence type="predicted"/>
<keyword evidence="2" id="KW-0418">Kinase</keyword>
<dbReference type="Pfam" id="PF00454">
    <property type="entry name" value="PI3_PI4_kinase"/>
    <property type="match status" value="1"/>
</dbReference>
<evidence type="ECO:0000256" key="1">
    <source>
        <dbReference type="ARBA" id="ARBA00022679"/>
    </source>
</evidence>
<protein>
    <recommendedName>
        <fullName evidence="3">PI3K/PI4K catalytic domain-containing protein</fullName>
    </recommendedName>
</protein>
<dbReference type="PANTHER" id="PTHR10048:SF22">
    <property type="entry name" value="PHOSPHATIDYLINOSITOL 4-KINASE BETA"/>
    <property type="match status" value="1"/>
</dbReference>
<dbReference type="SMART" id="SM00146">
    <property type="entry name" value="PI3Kc"/>
    <property type="match status" value="1"/>
</dbReference>
<comment type="caution">
    <text evidence="4">The sequence shown here is derived from an EMBL/GenBank/DDBJ whole genome shotgun (WGS) entry which is preliminary data.</text>
</comment>
<keyword evidence="1" id="KW-0808">Transferase</keyword>
<evidence type="ECO:0000313" key="4">
    <source>
        <dbReference type="EMBL" id="MES1921830.1"/>
    </source>
</evidence>
<dbReference type="InterPro" id="IPR000403">
    <property type="entry name" value="PI3/4_kinase_cat_dom"/>
</dbReference>
<dbReference type="Proteomes" id="UP001439008">
    <property type="component" value="Unassembled WGS sequence"/>
</dbReference>
<dbReference type="InterPro" id="IPR011009">
    <property type="entry name" value="Kinase-like_dom_sf"/>
</dbReference>
<dbReference type="Gene3D" id="1.10.1070.11">
    <property type="entry name" value="Phosphatidylinositol 3-/4-kinase, catalytic domain"/>
    <property type="match status" value="1"/>
</dbReference>
<accession>A0ABV2AQ90</accession>
<dbReference type="InterPro" id="IPR036940">
    <property type="entry name" value="PI3/4_kinase_cat_sf"/>
</dbReference>
<name>A0ABV2AQ90_9EUKA</name>
<evidence type="ECO:0000256" key="2">
    <source>
        <dbReference type="ARBA" id="ARBA00022777"/>
    </source>
</evidence>
<dbReference type="PANTHER" id="PTHR10048">
    <property type="entry name" value="PHOSPHATIDYLINOSITOL KINASE"/>
    <property type="match status" value="1"/>
</dbReference>
<feature type="domain" description="PI3K/PI4K catalytic" evidence="3">
    <location>
        <begin position="1"/>
        <end position="192"/>
    </location>
</feature>
<evidence type="ECO:0000313" key="5">
    <source>
        <dbReference type="Proteomes" id="UP001439008"/>
    </source>
</evidence>
<keyword evidence="5" id="KW-1185">Reference proteome</keyword>
<evidence type="ECO:0000259" key="3">
    <source>
        <dbReference type="PROSITE" id="PS50290"/>
    </source>
</evidence>
<reference evidence="4 5" key="1">
    <citation type="journal article" date="2024" name="BMC Biol.">
        <title>Comparative genomics of Ascetosporea gives new insight into the evolutionary basis for animal parasitism in Rhizaria.</title>
        <authorList>
            <person name="Hiltunen Thoren M."/>
            <person name="Onut-Brannstrom I."/>
            <person name="Alfjorden A."/>
            <person name="Peckova H."/>
            <person name="Swords F."/>
            <person name="Hooper C."/>
            <person name="Holzer A.S."/>
            <person name="Bass D."/>
            <person name="Burki F."/>
        </authorList>
    </citation>
    <scope>NUCLEOTIDE SEQUENCE [LARGE SCALE GENOMIC DNA]</scope>
    <source>
        <strain evidence="4">20-A016</strain>
    </source>
</reference>
<organism evidence="4 5">
    <name type="scientific">Bonamia ostreae</name>
    <dbReference type="NCBI Taxonomy" id="126728"/>
    <lineage>
        <taxon>Eukaryota</taxon>
        <taxon>Sar</taxon>
        <taxon>Rhizaria</taxon>
        <taxon>Endomyxa</taxon>
        <taxon>Ascetosporea</taxon>
        <taxon>Haplosporida</taxon>
        <taxon>Bonamia</taxon>
    </lineage>
</organism>
<dbReference type="PROSITE" id="PS50290">
    <property type="entry name" value="PI3_4_KINASE_3"/>
    <property type="match status" value="1"/>
</dbReference>
<dbReference type="SUPFAM" id="SSF56112">
    <property type="entry name" value="Protein kinase-like (PK-like)"/>
    <property type="match status" value="1"/>
</dbReference>